<organism evidence="9 10">
    <name type="scientific">Alicyclobacillus mengziensis</name>
    <dbReference type="NCBI Taxonomy" id="2931921"/>
    <lineage>
        <taxon>Bacteria</taxon>
        <taxon>Bacillati</taxon>
        <taxon>Bacillota</taxon>
        <taxon>Bacilli</taxon>
        <taxon>Bacillales</taxon>
        <taxon>Alicyclobacillaceae</taxon>
        <taxon>Alicyclobacillus</taxon>
    </lineage>
</organism>
<proteinExistence type="inferred from homology"/>
<comment type="subcellular location">
    <subcellularLocation>
        <location evidence="1">Cell membrane</location>
        <topology evidence="1">Multi-pass membrane protein</topology>
    </subcellularLocation>
</comment>
<dbReference type="AlphaFoldDB" id="A0A9X7VY83"/>
<dbReference type="EMBL" id="CP071182">
    <property type="protein sequence ID" value="QSO47229.1"/>
    <property type="molecule type" value="Genomic_DNA"/>
</dbReference>
<dbReference type="InterPro" id="IPR032816">
    <property type="entry name" value="VTT_dom"/>
</dbReference>
<keyword evidence="4 7" id="KW-0812">Transmembrane</keyword>
<evidence type="ECO:0000256" key="2">
    <source>
        <dbReference type="ARBA" id="ARBA00010792"/>
    </source>
</evidence>
<feature type="transmembrane region" description="Helical" evidence="7">
    <location>
        <begin position="12"/>
        <end position="33"/>
    </location>
</feature>
<dbReference type="GO" id="GO:0005886">
    <property type="term" value="C:plasma membrane"/>
    <property type="evidence" value="ECO:0007669"/>
    <property type="project" value="UniProtKB-SubCell"/>
</dbReference>
<gene>
    <name evidence="9" type="ORF">JZ786_23015</name>
</gene>
<dbReference type="KEGG" id="afx:JZ786_23015"/>
<feature type="transmembrane region" description="Helical" evidence="7">
    <location>
        <begin position="173"/>
        <end position="191"/>
    </location>
</feature>
<dbReference type="Pfam" id="PF09335">
    <property type="entry name" value="VTT_dom"/>
    <property type="match status" value="1"/>
</dbReference>
<evidence type="ECO:0000256" key="1">
    <source>
        <dbReference type="ARBA" id="ARBA00004651"/>
    </source>
</evidence>
<evidence type="ECO:0000256" key="3">
    <source>
        <dbReference type="ARBA" id="ARBA00022475"/>
    </source>
</evidence>
<evidence type="ECO:0000256" key="6">
    <source>
        <dbReference type="ARBA" id="ARBA00023136"/>
    </source>
</evidence>
<protein>
    <submittedName>
        <fullName evidence="9">DedA family protein</fullName>
    </submittedName>
</protein>
<feature type="transmembrane region" description="Helical" evidence="7">
    <location>
        <begin position="113"/>
        <end position="134"/>
    </location>
</feature>
<dbReference type="RefSeq" id="WP_206656586.1">
    <property type="nucleotide sequence ID" value="NZ_CP071182.1"/>
</dbReference>
<evidence type="ECO:0000256" key="5">
    <source>
        <dbReference type="ARBA" id="ARBA00022989"/>
    </source>
</evidence>
<dbReference type="Proteomes" id="UP000663505">
    <property type="component" value="Chromosome"/>
</dbReference>
<dbReference type="PANTHER" id="PTHR42709:SF6">
    <property type="entry name" value="UNDECAPRENYL PHOSPHATE TRANSPORTER A"/>
    <property type="match status" value="1"/>
</dbReference>
<sequence length="204" mass="22797">MEVRFHGLYHSLAHFGLIGIFIGVFGESLMLPFPSETLVTLGSVAASKGVYPYWLLLTVAFGGSYFGSLVGYGIGRLIGKAALHQLYAKLKIPKSYILKAETRMVRYSAPLFVIYRFLPIVRGIIPYIAGANLFPFRSFALLSAIGSILWVITFTVFGRILVRYVRIMMHLNLQVIIIVIFVALISGYTGYRLGLAKRHTQDEE</sequence>
<feature type="transmembrane region" description="Helical" evidence="7">
    <location>
        <begin position="140"/>
        <end position="161"/>
    </location>
</feature>
<keyword evidence="5 7" id="KW-1133">Transmembrane helix</keyword>
<comment type="similarity">
    <text evidence="2">Belongs to the DedA family.</text>
</comment>
<evidence type="ECO:0000256" key="7">
    <source>
        <dbReference type="SAM" id="Phobius"/>
    </source>
</evidence>
<reference evidence="9 10" key="1">
    <citation type="submission" date="2021-02" db="EMBL/GenBank/DDBJ databases">
        <title>Alicyclobacillus curvatus sp. nov. and Alicyclobacillus mengziensis sp. nov., two acidophilic bacteria isolated from acid mine drainage.</title>
        <authorList>
            <person name="Huang Y."/>
        </authorList>
    </citation>
    <scope>NUCLEOTIDE SEQUENCE [LARGE SCALE GENOMIC DNA]</scope>
    <source>
        <strain evidence="9 10">S30H14</strain>
    </source>
</reference>
<dbReference type="InterPro" id="IPR051311">
    <property type="entry name" value="DedA_domain"/>
</dbReference>
<evidence type="ECO:0000313" key="10">
    <source>
        <dbReference type="Proteomes" id="UP000663505"/>
    </source>
</evidence>
<keyword evidence="3" id="KW-1003">Cell membrane</keyword>
<feature type="domain" description="VTT" evidence="8">
    <location>
        <begin position="33"/>
        <end position="159"/>
    </location>
</feature>
<keyword evidence="6 7" id="KW-0472">Membrane</keyword>
<evidence type="ECO:0000259" key="8">
    <source>
        <dbReference type="Pfam" id="PF09335"/>
    </source>
</evidence>
<evidence type="ECO:0000313" key="9">
    <source>
        <dbReference type="EMBL" id="QSO47229.1"/>
    </source>
</evidence>
<name>A0A9X7VY83_9BACL</name>
<evidence type="ECO:0000256" key="4">
    <source>
        <dbReference type="ARBA" id="ARBA00022692"/>
    </source>
</evidence>
<keyword evidence="10" id="KW-1185">Reference proteome</keyword>
<dbReference type="PANTHER" id="PTHR42709">
    <property type="entry name" value="ALKALINE PHOSPHATASE LIKE PROTEIN"/>
    <property type="match status" value="1"/>
</dbReference>
<feature type="transmembrane region" description="Helical" evidence="7">
    <location>
        <begin position="53"/>
        <end position="74"/>
    </location>
</feature>
<accession>A0A9X7VY83</accession>